<evidence type="ECO:0008006" key="3">
    <source>
        <dbReference type="Google" id="ProtNLM"/>
    </source>
</evidence>
<dbReference type="InterPro" id="IPR006059">
    <property type="entry name" value="SBP"/>
</dbReference>
<dbReference type="Pfam" id="PF13416">
    <property type="entry name" value="SBP_bac_8"/>
    <property type="match status" value="1"/>
</dbReference>
<dbReference type="EMBL" id="JACJTU010000026">
    <property type="protein sequence ID" value="MBD2736992.1"/>
    <property type="molecule type" value="Genomic_DNA"/>
</dbReference>
<name>A0ABR8KG01_9NOSO</name>
<evidence type="ECO:0000313" key="2">
    <source>
        <dbReference type="Proteomes" id="UP000637383"/>
    </source>
</evidence>
<accession>A0ABR8KG01</accession>
<organism evidence="1 2">
    <name type="scientific">Nostoc paludosum FACHB-159</name>
    <dbReference type="NCBI Taxonomy" id="2692908"/>
    <lineage>
        <taxon>Bacteria</taxon>
        <taxon>Bacillati</taxon>
        <taxon>Cyanobacteriota</taxon>
        <taxon>Cyanophyceae</taxon>
        <taxon>Nostocales</taxon>
        <taxon>Nostocaceae</taxon>
        <taxon>Nostoc</taxon>
    </lineage>
</organism>
<comment type="caution">
    <text evidence="1">The sequence shown here is derived from an EMBL/GenBank/DDBJ whole genome shotgun (WGS) entry which is preliminary data.</text>
</comment>
<dbReference type="RefSeq" id="WP_190957593.1">
    <property type="nucleotide sequence ID" value="NZ_JACJTU010000026.1"/>
</dbReference>
<sequence length="417" mass="46573">MKVFHKSALFVLGLISTSIFVSITRIGEFNQVGKAQISPSKNTLRVALFPYIPDTANDKYSKLVKRIETEFEQKNPSIDLVLKPLTDDDGFYEPDTLKKWLTESPANNGYHLVEIDTLLLGDLVKSNVIQRWNAPLTQHDWHPAARSAVTVNNQIYGVPHWLCSHFIFSRDKSVVEAKSISQLLTALNRLNPKIPNIAGDLRGSWNLPALYLDAWADTYGLNKVASAISPNLDPVVMQSLKAFSKECVTNGKNPCLDETYHDDFDLSAKDFAKGKVDAFFGYSERLNFILAQGASARDIKIASAPFGRGKHPLLFVDAFVLRKDCDQACQKAASSFVAYINAPSTQEWILMSQDAGKKAIPRYLLPATLSVFQTPKVKQDPYYKVLKSEITNALPYPNSGFPAIREQMNNSILKELQ</sequence>
<protein>
    <recommendedName>
        <fullName evidence="3">ABC transporter substrate-binding protein</fullName>
    </recommendedName>
</protein>
<reference evidence="1 2" key="1">
    <citation type="journal article" date="2020" name="ISME J.">
        <title>Comparative genomics reveals insights into cyanobacterial evolution and habitat adaptation.</title>
        <authorList>
            <person name="Chen M.Y."/>
            <person name="Teng W.K."/>
            <person name="Zhao L."/>
            <person name="Hu C.X."/>
            <person name="Zhou Y.K."/>
            <person name="Han B.P."/>
            <person name="Song L.R."/>
            <person name="Shu W.S."/>
        </authorList>
    </citation>
    <scope>NUCLEOTIDE SEQUENCE [LARGE SCALE GENOMIC DNA]</scope>
    <source>
        <strain evidence="1 2">FACHB-159</strain>
    </source>
</reference>
<evidence type="ECO:0000313" key="1">
    <source>
        <dbReference type="EMBL" id="MBD2736992.1"/>
    </source>
</evidence>
<dbReference type="Proteomes" id="UP000637383">
    <property type="component" value="Unassembled WGS sequence"/>
</dbReference>
<dbReference type="SUPFAM" id="SSF53850">
    <property type="entry name" value="Periplasmic binding protein-like II"/>
    <property type="match status" value="1"/>
</dbReference>
<gene>
    <name evidence="1" type="ORF">H6H03_24425</name>
</gene>
<proteinExistence type="predicted"/>
<dbReference type="Gene3D" id="3.40.190.10">
    <property type="entry name" value="Periplasmic binding protein-like II"/>
    <property type="match status" value="3"/>
</dbReference>
<keyword evidence="2" id="KW-1185">Reference proteome</keyword>